<keyword evidence="7" id="KW-0472">Membrane</keyword>
<evidence type="ECO:0000313" key="10">
    <source>
        <dbReference type="Proteomes" id="UP000053411"/>
    </source>
</evidence>
<dbReference type="PANTHER" id="PTHR13789:SF309">
    <property type="entry name" value="PUTATIVE (AFU_ORTHOLOGUE AFUA_6G14510)-RELATED"/>
    <property type="match status" value="1"/>
</dbReference>
<dbReference type="GO" id="GO:0071949">
    <property type="term" value="F:FAD binding"/>
    <property type="evidence" value="ECO:0007669"/>
    <property type="project" value="InterPro"/>
</dbReference>
<evidence type="ECO:0000256" key="5">
    <source>
        <dbReference type="ARBA" id="ARBA00023033"/>
    </source>
</evidence>
<accession>A0A0D2GWT7</accession>
<keyword evidence="5" id="KW-0503">Monooxygenase</keyword>
<dbReference type="VEuPathDB" id="FungiDB:Z520_10101"/>
<reference evidence="9 10" key="1">
    <citation type="submission" date="2015-01" db="EMBL/GenBank/DDBJ databases">
        <title>The Genome Sequence of Fonsecaea multimorphosa CBS 102226.</title>
        <authorList>
            <consortium name="The Broad Institute Genomics Platform"/>
            <person name="Cuomo C."/>
            <person name="de Hoog S."/>
            <person name="Gorbushina A."/>
            <person name="Stielow B."/>
            <person name="Teixiera M."/>
            <person name="Abouelleil A."/>
            <person name="Chapman S.B."/>
            <person name="Priest M."/>
            <person name="Young S.K."/>
            <person name="Wortman J."/>
            <person name="Nusbaum C."/>
            <person name="Birren B."/>
        </authorList>
    </citation>
    <scope>NUCLEOTIDE SEQUENCE [LARGE SCALE GENOMIC DNA]</scope>
    <source>
        <strain evidence="9 10">CBS 102226</strain>
    </source>
</reference>
<dbReference type="GeneID" id="27715847"/>
<dbReference type="PRINTS" id="PR00420">
    <property type="entry name" value="RNGMNOXGNASE"/>
</dbReference>
<name>A0A0D2GWT7_9EURO</name>
<evidence type="ECO:0000256" key="1">
    <source>
        <dbReference type="ARBA" id="ARBA00007992"/>
    </source>
</evidence>
<evidence type="ECO:0000256" key="4">
    <source>
        <dbReference type="ARBA" id="ARBA00023002"/>
    </source>
</evidence>
<dbReference type="InterPro" id="IPR036188">
    <property type="entry name" value="FAD/NAD-bd_sf"/>
</dbReference>
<feature type="compositionally biased region" description="Basic and acidic residues" evidence="6">
    <location>
        <begin position="399"/>
        <end position="409"/>
    </location>
</feature>
<evidence type="ECO:0000256" key="6">
    <source>
        <dbReference type="SAM" id="MobiDB-lite"/>
    </source>
</evidence>
<evidence type="ECO:0000259" key="8">
    <source>
        <dbReference type="Pfam" id="PF01494"/>
    </source>
</evidence>
<comment type="similarity">
    <text evidence="1">Belongs to the paxM FAD-dependent monooxygenase family.</text>
</comment>
<feature type="region of interest" description="Disordered" evidence="6">
    <location>
        <begin position="399"/>
        <end position="419"/>
    </location>
</feature>
<keyword evidence="7" id="KW-1133">Transmembrane helix</keyword>
<dbReference type="STRING" id="1442371.A0A0D2GWT7"/>
<evidence type="ECO:0000256" key="3">
    <source>
        <dbReference type="ARBA" id="ARBA00022827"/>
    </source>
</evidence>
<dbReference type="SUPFAM" id="SSF51905">
    <property type="entry name" value="FAD/NAD(P)-binding domain"/>
    <property type="match status" value="1"/>
</dbReference>
<dbReference type="EMBL" id="KN848089">
    <property type="protein sequence ID" value="KIX94075.1"/>
    <property type="molecule type" value="Genomic_DNA"/>
</dbReference>
<dbReference type="InterPro" id="IPR050493">
    <property type="entry name" value="FAD-dep_Monooxygenase_BioMet"/>
</dbReference>
<dbReference type="RefSeq" id="XP_016628198.1">
    <property type="nucleotide sequence ID" value="XM_016780595.1"/>
</dbReference>
<keyword evidence="7" id="KW-0812">Transmembrane</keyword>
<dbReference type="Gene3D" id="3.50.50.60">
    <property type="entry name" value="FAD/NAD(P)-binding domain"/>
    <property type="match status" value="1"/>
</dbReference>
<dbReference type="InterPro" id="IPR002938">
    <property type="entry name" value="FAD-bd"/>
</dbReference>
<keyword evidence="10" id="KW-1185">Reference proteome</keyword>
<keyword evidence="4" id="KW-0560">Oxidoreductase</keyword>
<evidence type="ECO:0000256" key="7">
    <source>
        <dbReference type="SAM" id="Phobius"/>
    </source>
</evidence>
<evidence type="ECO:0000256" key="2">
    <source>
        <dbReference type="ARBA" id="ARBA00022630"/>
    </source>
</evidence>
<dbReference type="PANTHER" id="PTHR13789">
    <property type="entry name" value="MONOOXYGENASE"/>
    <property type="match status" value="1"/>
</dbReference>
<organism evidence="9 10">
    <name type="scientific">Fonsecaea multimorphosa CBS 102226</name>
    <dbReference type="NCBI Taxonomy" id="1442371"/>
    <lineage>
        <taxon>Eukaryota</taxon>
        <taxon>Fungi</taxon>
        <taxon>Dikarya</taxon>
        <taxon>Ascomycota</taxon>
        <taxon>Pezizomycotina</taxon>
        <taxon>Eurotiomycetes</taxon>
        <taxon>Chaetothyriomycetidae</taxon>
        <taxon>Chaetothyriales</taxon>
        <taxon>Herpotrichiellaceae</taxon>
        <taxon>Fonsecaea</taxon>
    </lineage>
</organism>
<dbReference type="GO" id="GO:0004497">
    <property type="term" value="F:monooxygenase activity"/>
    <property type="evidence" value="ECO:0007669"/>
    <property type="project" value="UniProtKB-KW"/>
</dbReference>
<dbReference type="Proteomes" id="UP000053411">
    <property type="component" value="Unassembled WGS sequence"/>
</dbReference>
<feature type="transmembrane region" description="Helical" evidence="7">
    <location>
        <begin position="12"/>
        <end position="29"/>
    </location>
</feature>
<evidence type="ECO:0000313" key="9">
    <source>
        <dbReference type="EMBL" id="KIX94075.1"/>
    </source>
</evidence>
<dbReference type="OrthoDB" id="16820at2759"/>
<proteinExistence type="inferred from homology"/>
<feature type="domain" description="FAD-binding" evidence="8">
    <location>
        <begin position="12"/>
        <end position="367"/>
    </location>
</feature>
<keyword evidence="3" id="KW-0274">FAD</keyword>
<gene>
    <name evidence="9" type="ORF">Z520_10101</name>
</gene>
<dbReference type="AlphaFoldDB" id="A0A0D2GWT7"/>
<dbReference type="Pfam" id="PF01494">
    <property type="entry name" value="FAD_binding_3"/>
    <property type="match status" value="1"/>
</dbReference>
<protein>
    <recommendedName>
        <fullName evidence="8">FAD-binding domain-containing protein</fullName>
    </recommendedName>
</protein>
<sequence length="448" mass="48742">MGSIDRPAKPYSVLIVGAGIGGLSAAIALSRRGLDVTVLEGKPELNEFGASISIDSHAVRVIKYYGLEEQFRPSVTENRYIDLRDGANNERLGAVFHNEGNHSNILWGAPKWSIHRADYQQLLARGAQGYGTKILFNAEVTSVDVDTNAVHLKDGRSLSADLVVGADGLRSAVRGSIPATASVELIPSDEKAYRCTVDKDAMVANPNLKWLLTQGTSQIWFMPGKYILSWPLPPHRPYDVVVCIGDGCDVPYGYWGIKADPKQVAAEFGDACPTVRDLLANIGPCIQWRVAELPPLSTCRSEKGGVVLLGDAWHAMLPHAGSGGSCAIEDGAVLGECVGWAWENGRPIADATKAYEALRKPRVERIQAASHDGVVFLNGADAEVRNEFLAKQFKIDQAELARPEEERGAQPRPPANMNAPFPSPPFLQWLYSYDAVKETQKYLTQQAL</sequence>
<keyword evidence="2" id="KW-0285">Flavoprotein</keyword>